<dbReference type="EMBL" id="LSRX01001211">
    <property type="protein sequence ID" value="OLP82254.1"/>
    <property type="molecule type" value="Genomic_DNA"/>
</dbReference>
<reference evidence="2 3" key="1">
    <citation type="submission" date="2016-02" db="EMBL/GenBank/DDBJ databases">
        <title>Genome analysis of coral dinoflagellate symbionts highlights evolutionary adaptations to a symbiotic lifestyle.</title>
        <authorList>
            <person name="Aranda M."/>
            <person name="Li Y."/>
            <person name="Liew Y.J."/>
            <person name="Baumgarten S."/>
            <person name="Simakov O."/>
            <person name="Wilson M."/>
            <person name="Piel J."/>
            <person name="Ashoor H."/>
            <person name="Bougouffa S."/>
            <person name="Bajic V.B."/>
            <person name="Ryu T."/>
            <person name="Ravasi T."/>
            <person name="Bayer T."/>
            <person name="Micklem G."/>
            <person name="Kim H."/>
            <person name="Bhak J."/>
            <person name="Lajeunesse T.C."/>
            <person name="Voolstra C.R."/>
        </authorList>
    </citation>
    <scope>NUCLEOTIDE SEQUENCE [LARGE SCALE GENOMIC DNA]</scope>
    <source>
        <strain evidence="2 3">CCMP2467</strain>
    </source>
</reference>
<protein>
    <submittedName>
        <fullName evidence="2">Uncharacterized protein</fullName>
    </submittedName>
</protein>
<evidence type="ECO:0000256" key="1">
    <source>
        <dbReference type="PROSITE-ProRule" id="PRU00103"/>
    </source>
</evidence>
<feature type="repeat" description="HEAT" evidence="1">
    <location>
        <begin position="1334"/>
        <end position="1366"/>
    </location>
</feature>
<dbReference type="PROSITE" id="PS50077">
    <property type="entry name" value="HEAT_REPEAT"/>
    <property type="match status" value="1"/>
</dbReference>
<dbReference type="OrthoDB" id="417876at2759"/>
<dbReference type="InterPro" id="IPR011010">
    <property type="entry name" value="DNA_brk_join_enz"/>
</dbReference>
<dbReference type="OMA" id="CELIWSA"/>
<dbReference type="SUPFAM" id="SSF56349">
    <property type="entry name" value="DNA breaking-rejoining enzymes"/>
    <property type="match status" value="1"/>
</dbReference>
<evidence type="ECO:0000313" key="2">
    <source>
        <dbReference type="EMBL" id="OLP82254.1"/>
    </source>
</evidence>
<proteinExistence type="predicted"/>
<name>A0A1Q9CH45_SYMMI</name>
<gene>
    <name evidence="2" type="ORF">AK812_SmicGene37115</name>
</gene>
<evidence type="ECO:0000313" key="3">
    <source>
        <dbReference type="Proteomes" id="UP000186817"/>
    </source>
</evidence>
<accession>A0A1Q9CH45</accession>
<keyword evidence="3" id="KW-1185">Reference proteome</keyword>
<comment type="caution">
    <text evidence="2">The sequence shown here is derived from an EMBL/GenBank/DDBJ whole genome shotgun (WGS) entry which is preliminary data.</text>
</comment>
<dbReference type="InterPro" id="IPR021133">
    <property type="entry name" value="HEAT_type_2"/>
</dbReference>
<organism evidence="2 3">
    <name type="scientific">Symbiodinium microadriaticum</name>
    <name type="common">Dinoflagellate</name>
    <name type="synonym">Zooxanthella microadriatica</name>
    <dbReference type="NCBI Taxonomy" id="2951"/>
    <lineage>
        <taxon>Eukaryota</taxon>
        <taxon>Sar</taxon>
        <taxon>Alveolata</taxon>
        <taxon>Dinophyceae</taxon>
        <taxon>Suessiales</taxon>
        <taxon>Symbiodiniaceae</taxon>
        <taxon>Symbiodinium</taxon>
    </lineage>
</organism>
<sequence>MPLPLLQALVTTALTWGWHRFALMLLSGYCALLRPCELLALSANDCILSSDSGCENVVFLRLKLVKTRTRGAKMQSVRLDVPFVIVFLQELLRTMVPSERLWCYSANLFRAPLKQALLEITGRSDFCVPSSLRSGGATFWFPEWNEDLIRLQWKGRWLHVKTLAHYVQELGCTNVMAALSPDHKVKVLRLANLCELIWSARMQDVMNRQSPGTAFANKGEGRLALQNIVPSKLKATKLRRPAHGNLKVLRILIVDVGTVLVPLADQPVLMCCNLYNVEAPPGMVVDTQSITNQEDRMSMCRRLNDLRRERLAPLASPASAPFYQEDGFKCVPMGRQTERHFWDLFHRLPVATTDASRWKAVLKYVDQCPEKPKSTQPPGMWSGLPLTCKMGLRQLRTPLRGLRAIKLRVSRIMQPGSKGRVDVDTANLSLHSLDLNTKAHKFSKRMSADKALKSLPPLQAMGDLFTVVYKIYLRKLEKLCTNLNARSKEGKALKKLCDDLNVENDKSFPDLVARLRASEIMHKPLRDDWKAGLRLTAAALCGHRFPGWQHAAKSAWALSPGAWAFVANRIDRTVEGFRRRRGLNMLCKIAVRRRDLCFPISIVSFSIPWLGSECARQVVLRTLRRLISSWRSKGCWVPVLRHAKCFVTWSSTPKVKDLLSNSRSMNDWLAGKSCPECHCAELRQADPSWPTVVVDGIPHVAASQGTVPWPVSLQHLARWPASFALPPTWDDLASAVREAFRGLRKRCRILQDDPCTDSAIVECTAELWSLFSFGTGGDTPISHADIQAAKTWLRGMFVTVFDHNLSCLAVTCQRLAYEQACKLLDLSGPVSEPNIVWELADTKALQDAIVQMAVVPDLKDEFLMPNNFTKVPKHQWQVGTVAVLPKWKSPGLRWRLIIQKHATPCCLLHSVVSRALDVLLDRFPHHLWSDFMSIQEVVDMVHDFNVQSGQLGYDSGYTVAGDMKDCFRHLPCPDGALMWTALSAWWRDQQVQGVSIPRKSADGKGCLGMCTDPGWIYCSFDSIGAVVRHFSMTNFIHVEGSLGRELQGVPQGDALSSAFLRLWKWYREFVLGHGSSALPNCIAFPETRRRLLHLNATNCLLLDVSYRDDLRMFFAWRSNSPLSCSFLHSWAWQQFDRRFQAGTMRLECSEPELFVGLVCSWRGGQTFVKPAYPDPFAAFCYDRVDSFPLVPWCSWMPPQQKKNAVRGLLCRAFYQSSDRSGRHDAFWDVLTSLVLRAGYPLRFVKQHARIAVPALVAHVRSLFALYLQDEEARQRGAPVADAAAQKAVEVRQALTLLQKLQVDEAAVAAATSGISPKASSACSLAGSRGLVMALLPQLASLASVGAPDVRRAVREVLEALATELEL</sequence>
<dbReference type="GO" id="GO:0003677">
    <property type="term" value="F:DNA binding"/>
    <property type="evidence" value="ECO:0007669"/>
    <property type="project" value="InterPro"/>
</dbReference>
<dbReference type="Proteomes" id="UP000186817">
    <property type="component" value="Unassembled WGS sequence"/>
</dbReference>